<reference evidence="1 2" key="1">
    <citation type="journal article" date="2019" name="Commun. Biol.">
        <title>The bagworm genome reveals a unique fibroin gene that provides high tensile strength.</title>
        <authorList>
            <person name="Kono N."/>
            <person name="Nakamura H."/>
            <person name="Ohtoshi R."/>
            <person name="Tomita M."/>
            <person name="Numata K."/>
            <person name="Arakawa K."/>
        </authorList>
    </citation>
    <scope>NUCLEOTIDE SEQUENCE [LARGE SCALE GENOMIC DNA]</scope>
</reference>
<accession>A0A4C1VEK2</accession>
<evidence type="ECO:0000313" key="2">
    <source>
        <dbReference type="Proteomes" id="UP000299102"/>
    </source>
</evidence>
<name>A0A4C1VEK2_EUMVA</name>
<gene>
    <name evidence="1" type="ORF">EVAR_35253_1</name>
</gene>
<sequence>MLRRQSARRKKLVPSLLDLDAWRGSGVVVVGGCVGDTLTATEACGRARSAAGAECGGRGVRRARSAAGAECGGRGVRRARSAAGRRARRSSVGHFSFHGLITEKCGSKRI</sequence>
<comment type="caution">
    <text evidence="1">The sequence shown here is derived from an EMBL/GenBank/DDBJ whole genome shotgun (WGS) entry which is preliminary data.</text>
</comment>
<keyword evidence="2" id="KW-1185">Reference proteome</keyword>
<proteinExistence type="predicted"/>
<dbReference type="AlphaFoldDB" id="A0A4C1VEK2"/>
<dbReference type="EMBL" id="BGZK01000321">
    <property type="protein sequence ID" value="GBP36667.1"/>
    <property type="molecule type" value="Genomic_DNA"/>
</dbReference>
<protein>
    <submittedName>
        <fullName evidence="1">Uncharacterized protein</fullName>
    </submittedName>
</protein>
<organism evidence="1 2">
    <name type="scientific">Eumeta variegata</name>
    <name type="common">Bagworm moth</name>
    <name type="synonym">Eumeta japonica</name>
    <dbReference type="NCBI Taxonomy" id="151549"/>
    <lineage>
        <taxon>Eukaryota</taxon>
        <taxon>Metazoa</taxon>
        <taxon>Ecdysozoa</taxon>
        <taxon>Arthropoda</taxon>
        <taxon>Hexapoda</taxon>
        <taxon>Insecta</taxon>
        <taxon>Pterygota</taxon>
        <taxon>Neoptera</taxon>
        <taxon>Endopterygota</taxon>
        <taxon>Lepidoptera</taxon>
        <taxon>Glossata</taxon>
        <taxon>Ditrysia</taxon>
        <taxon>Tineoidea</taxon>
        <taxon>Psychidae</taxon>
        <taxon>Oiketicinae</taxon>
        <taxon>Eumeta</taxon>
    </lineage>
</organism>
<evidence type="ECO:0000313" key="1">
    <source>
        <dbReference type="EMBL" id="GBP36667.1"/>
    </source>
</evidence>
<dbReference type="Proteomes" id="UP000299102">
    <property type="component" value="Unassembled WGS sequence"/>
</dbReference>